<proteinExistence type="predicted"/>
<organism evidence="1 2">
    <name type="scientific">Thlaspi arvense</name>
    <name type="common">Field penny-cress</name>
    <dbReference type="NCBI Taxonomy" id="13288"/>
    <lineage>
        <taxon>Eukaryota</taxon>
        <taxon>Viridiplantae</taxon>
        <taxon>Streptophyta</taxon>
        <taxon>Embryophyta</taxon>
        <taxon>Tracheophyta</taxon>
        <taxon>Spermatophyta</taxon>
        <taxon>Magnoliopsida</taxon>
        <taxon>eudicotyledons</taxon>
        <taxon>Gunneridae</taxon>
        <taxon>Pentapetalae</taxon>
        <taxon>rosids</taxon>
        <taxon>malvids</taxon>
        <taxon>Brassicales</taxon>
        <taxon>Brassicaceae</taxon>
        <taxon>Thlaspideae</taxon>
        <taxon>Thlaspi</taxon>
    </lineage>
</organism>
<gene>
    <name evidence="1" type="ORF">TAV2_LOCUS13619</name>
</gene>
<protein>
    <submittedName>
        <fullName evidence="1">Uncharacterized protein</fullName>
    </submittedName>
</protein>
<reference evidence="1 2" key="1">
    <citation type="submission" date="2022-03" db="EMBL/GenBank/DDBJ databases">
        <authorList>
            <person name="Nunn A."/>
            <person name="Chopra R."/>
            <person name="Nunn A."/>
            <person name="Contreras Garrido A."/>
        </authorList>
    </citation>
    <scope>NUCLEOTIDE SEQUENCE [LARGE SCALE GENOMIC DNA]</scope>
</reference>
<dbReference type="Proteomes" id="UP000836841">
    <property type="component" value="Chromosome 4"/>
</dbReference>
<name>A0AAU9S8J9_THLAR</name>
<sequence>MEISKTRISHAILVVTFEEDPESPASLLLSSSFNLPVKNSGERFVVIGEEDDEIHHISRERMNSASRNRRFRGFLRDGSFEFGDHRIDRFAEVGERIGGFGSRIVAEDLFDLGKKTRDRLVNVESREDLLDGFSAFRDTHGEDEESQSTVKRDLGEARLGDGDGNLNALVLVARRYHTISDQFQISHDICIFRFRSVGVNRDFLPRVKRFRRSNRDGFRIEISSIRFQNSIELLLQVFHRDGDKAMRSSELM</sequence>
<dbReference type="AlphaFoldDB" id="A0AAU9S8J9"/>
<keyword evidence="2" id="KW-1185">Reference proteome</keyword>
<dbReference type="EMBL" id="OU466860">
    <property type="protein sequence ID" value="CAH2060243.1"/>
    <property type="molecule type" value="Genomic_DNA"/>
</dbReference>
<accession>A0AAU9S8J9</accession>
<evidence type="ECO:0000313" key="1">
    <source>
        <dbReference type="EMBL" id="CAH2060243.1"/>
    </source>
</evidence>
<evidence type="ECO:0000313" key="2">
    <source>
        <dbReference type="Proteomes" id="UP000836841"/>
    </source>
</evidence>